<name>A0A8K0KSQ6_LADFU</name>
<gene>
    <name evidence="1" type="ORF">J437_LFUL018869</name>
</gene>
<evidence type="ECO:0000313" key="1">
    <source>
        <dbReference type="EMBL" id="KAG8239085.1"/>
    </source>
</evidence>
<dbReference type="Proteomes" id="UP000792457">
    <property type="component" value="Unassembled WGS sequence"/>
</dbReference>
<sequence length="128" mass="15028">MKRYPTHHHHDFRRRDYACSRFATPFDVKIDNEGNKRGLEDELIGICVDLEAKALFKNKNLSENNIGTKYPKLRVKAFPFLLHSQLHTWLKLRDGLNLENRVDLRLKLTNFHPNINKLAASLQTHPSR</sequence>
<proteinExistence type="predicted"/>
<dbReference type="AlphaFoldDB" id="A0A8K0KSQ6"/>
<protein>
    <submittedName>
        <fullName evidence="1">Uncharacterized protein</fullName>
    </submittedName>
</protein>
<reference evidence="1" key="2">
    <citation type="submission" date="2017-10" db="EMBL/GenBank/DDBJ databases">
        <title>Ladona fulva Genome sequencing and assembly.</title>
        <authorList>
            <person name="Murali S."/>
            <person name="Richards S."/>
            <person name="Bandaranaike D."/>
            <person name="Bellair M."/>
            <person name="Blankenburg K."/>
            <person name="Chao H."/>
            <person name="Dinh H."/>
            <person name="Doddapaneni H."/>
            <person name="Dugan-Rocha S."/>
            <person name="Elkadiri S."/>
            <person name="Gnanaolivu R."/>
            <person name="Hernandez B."/>
            <person name="Skinner E."/>
            <person name="Javaid M."/>
            <person name="Lee S."/>
            <person name="Li M."/>
            <person name="Ming W."/>
            <person name="Munidasa M."/>
            <person name="Muniz J."/>
            <person name="Nguyen L."/>
            <person name="Hughes D."/>
            <person name="Osuji N."/>
            <person name="Pu L.-L."/>
            <person name="Puazo M."/>
            <person name="Qu C."/>
            <person name="Quiroz J."/>
            <person name="Raj R."/>
            <person name="Weissenberger G."/>
            <person name="Xin Y."/>
            <person name="Zou X."/>
            <person name="Han Y."/>
            <person name="Worley K."/>
            <person name="Muzny D."/>
            <person name="Gibbs R."/>
        </authorList>
    </citation>
    <scope>NUCLEOTIDE SEQUENCE</scope>
    <source>
        <strain evidence="1">Sampled in the wild</strain>
    </source>
</reference>
<organism evidence="1 2">
    <name type="scientific">Ladona fulva</name>
    <name type="common">Scarce chaser dragonfly</name>
    <name type="synonym">Libellula fulva</name>
    <dbReference type="NCBI Taxonomy" id="123851"/>
    <lineage>
        <taxon>Eukaryota</taxon>
        <taxon>Metazoa</taxon>
        <taxon>Ecdysozoa</taxon>
        <taxon>Arthropoda</taxon>
        <taxon>Hexapoda</taxon>
        <taxon>Insecta</taxon>
        <taxon>Pterygota</taxon>
        <taxon>Palaeoptera</taxon>
        <taxon>Odonata</taxon>
        <taxon>Epiprocta</taxon>
        <taxon>Anisoptera</taxon>
        <taxon>Libelluloidea</taxon>
        <taxon>Libellulidae</taxon>
        <taxon>Ladona</taxon>
    </lineage>
</organism>
<evidence type="ECO:0000313" key="2">
    <source>
        <dbReference type="Proteomes" id="UP000792457"/>
    </source>
</evidence>
<dbReference type="EMBL" id="KZ309510">
    <property type="protein sequence ID" value="KAG8239085.1"/>
    <property type="molecule type" value="Genomic_DNA"/>
</dbReference>
<dbReference type="OrthoDB" id="6425138at2759"/>
<keyword evidence="2" id="KW-1185">Reference proteome</keyword>
<comment type="caution">
    <text evidence="1">The sequence shown here is derived from an EMBL/GenBank/DDBJ whole genome shotgun (WGS) entry which is preliminary data.</text>
</comment>
<reference evidence="1" key="1">
    <citation type="submission" date="2013-04" db="EMBL/GenBank/DDBJ databases">
        <authorList>
            <person name="Qu J."/>
            <person name="Murali S.C."/>
            <person name="Bandaranaike D."/>
            <person name="Bellair M."/>
            <person name="Blankenburg K."/>
            <person name="Chao H."/>
            <person name="Dinh H."/>
            <person name="Doddapaneni H."/>
            <person name="Downs B."/>
            <person name="Dugan-Rocha S."/>
            <person name="Elkadiri S."/>
            <person name="Gnanaolivu R.D."/>
            <person name="Hernandez B."/>
            <person name="Javaid M."/>
            <person name="Jayaseelan J.C."/>
            <person name="Lee S."/>
            <person name="Li M."/>
            <person name="Ming W."/>
            <person name="Munidasa M."/>
            <person name="Muniz J."/>
            <person name="Nguyen L."/>
            <person name="Ongeri F."/>
            <person name="Osuji N."/>
            <person name="Pu L.-L."/>
            <person name="Puazo M."/>
            <person name="Qu C."/>
            <person name="Quiroz J."/>
            <person name="Raj R."/>
            <person name="Weissenberger G."/>
            <person name="Xin Y."/>
            <person name="Zou X."/>
            <person name="Han Y."/>
            <person name="Richards S."/>
            <person name="Worley K."/>
            <person name="Muzny D."/>
            <person name="Gibbs R."/>
        </authorList>
    </citation>
    <scope>NUCLEOTIDE SEQUENCE</scope>
    <source>
        <strain evidence="1">Sampled in the wild</strain>
    </source>
</reference>
<accession>A0A8K0KSQ6</accession>